<organism evidence="1 2">
    <name type="scientific">Opisthorchis felineus</name>
    <dbReference type="NCBI Taxonomy" id="147828"/>
    <lineage>
        <taxon>Eukaryota</taxon>
        <taxon>Metazoa</taxon>
        <taxon>Spiralia</taxon>
        <taxon>Lophotrochozoa</taxon>
        <taxon>Platyhelminthes</taxon>
        <taxon>Trematoda</taxon>
        <taxon>Digenea</taxon>
        <taxon>Opisthorchiida</taxon>
        <taxon>Opisthorchiata</taxon>
        <taxon>Opisthorchiidae</taxon>
        <taxon>Opisthorchis</taxon>
    </lineage>
</organism>
<reference evidence="1 2" key="1">
    <citation type="journal article" date="2019" name="BMC Genomics">
        <title>New insights from Opisthorchis felineus genome: update on genomics of the epidemiologically important liver flukes.</title>
        <authorList>
            <person name="Ershov N.I."/>
            <person name="Mordvinov V.A."/>
            <person name="Prokhortchouk E.B."/>
            <person name="Pakharukova M.Y."/>
            <person name="Gunbin K.V."/>
            <person name="Ustyantsev K."/>
            <person name="Genaev M.A."/>
            <person name="Blinov A.G."/>
            <person name="Mazur A."/>
            <person name="Boulygina E."/>
            <person name="Tsygankova S."/>
            <person name="Khrameeva E."/>
            <person name="Chekanov N."/>
            <person name="Fan G."/>
            <person name="Xiao A."/>
            <person name="Zhang H."/>
            <person name="Xu X."/>
            <person name="Yang H."/>
            <person name="Solovyev V."/>
            <person name="Lee S.M."/>
            <person name="Liu X."/>
            <person name="Afonnikov D.A."/>
            <person name="Skryabin K.G."/>
        </authorList>
    </citation>
    <scope>NUCLEOTIDE SEQUENCE [LARGE SCALE GENOMIC DNA]</scope>
    <source>
        <strain evidence="1">AK-0245</strain>
        <tissue evidence="1">Whole organism</tissue>
    </source>
</reference>
<keyword evidence="2" id="KW-1185">Reference proteome</keyword>
<proteinExistence type="predicted"/>
<dbReference type="Proteomes" id="UP000308267">
    <property type="component" value="Unassembled WGS sequence"/>
</dbReference>
<gene>
    <name evidence="1" type="ORF">CRM22_010467</name>
</gene>
<protein>
    <submittedName>
        <fullName evidence="1">Uncharacterized protein</fullName>
    </submittedName>
</protein>
<dbReference type="AlphaFoldDB" id="A0A4S2KZG8"/>
<dbReference type="EMBL" id="SJOL01009857">
    <property type="protein sequence ID" value="TGZ55136.1"/>
    <property type="molecule type" value="Genomic_DNA"/>
</dbReference>
<accession>A0A4S2KZG8</accession>
<evidence type="ECO:0000313" key="2">
    <source>
        <dbReference type="Proteomes" id="UP000308267"/>
    </source>
</evidence>
<dbReference type="OrthoDB" id="6225558at2759"/>
<name>A0A4S2KZG8_OPIFE</name>
<sequence>MDPMEEICPLPEGAKHEEDDDLRIMAELNNPRIYKDVQNILRQEQRVKVAITRKKSLPYPCKCRQLCEFGELLLTMYNAFEKLYEAYDALHSDYSTLFRASAFRVDGTTITLYEDARSFAAGGAAPAPPEVNNEDVSVDVHLREERQKALADEDIWRKTYELHMECVRLCMLKVAKPEQDRFMDWVNSHIWAVTKCICYHCDYRDALLSYRHAILTLHMEYLSLYCQYLALLNCQRVQDSRPTAKTLIVRGMNPYIMDIMFSN</sequence>
<evidence type="ECO:0000313" key="1">
    <source>
        <dbReference type="EMBL" id="TGZ55136.1"/>
    </source>
</evidence>
<comment type="caution">
    <text evidence="1">The sequence shown here is derived from an EMBL/GenBank/DDBJ whole genome shotgun (WGS) entry which is preliminary data.</text>
</comment>